<dbReference type="PANTHER" id="PTHR45521">
    <property type="entry name" value="TSET COMPLEX MEMBER TSTF"/>
    <property type="match status" value="1"/>
</dbReference>
<reference evidence="2 3" key="1">
    <citation type="journal article" date="2005" name="PLoS Biol.">
        <title>The genomes of Oryza sativa: a history of duplications.</title>
        <authorList>
            <person name="Yu J."/>
            <person name="Wang J."/>
            <person name="Lin W."/>
            <person name="Li S."/>
            <person name="Li H."/>
            <person name="Zhou J."/>
            <person name="Ni P."/>
            <person name="Dong W."/>
            <person name="Hu S."/>
            <person name="Zeng C."/>
            <person name="Zhang J."/>
            <person name="Zhang Y."/>
            <person name="Li R."/>
            <person name="Xu Z."/>
            <person name="Li S."/>
            <person name="Li X."/>
            <person name="Zheng H."/>
            <person name="Cong L."/>
            <person name="Lin L."/>
            <person name="Yin J."/>
            <person name="Geng J."/>
            <person name="Li G."/>
            <person name="Shi J."/>
            <person name="Liu J."/>
            <person name="Lv H."/>
            <person name="Li J."/>
            <person name="Wang J."/>
            <person name="Deng Y."/>
            <person name="Ran L."/>
            <person name="Shi X."/>
            <person name="Wang X."/>
            <person name="Wu Q."/>
            <person name="Li C."/>
            <person name="Ren X."/>
            <person name="Wang J."/>
            <person name="Wang X."/>
            <person name="Li D."/>
            <person name="Liu D."/>
            <person name="Zhang X."/>
            <person name="Ji Z."/>
            <person name="Zhao W."/>
            <person name="Sun Y."/>
            <person name="Zhang Z."/>
            <person name="Bao J."/>
            <person name="Han Y."/>
            <person name="Dong L."/>
            <person name="Ji J."/>
            <person name="Chen P."/>
            <person name="Wu S."/>
            <person name="Liu J."/>
            <person name="Xiao Y."/>
            <person name="Bu D."/>
            <person name="Tan J."/>
            <person name="Yang L."/>
            <person name="Ye C."/>
            <person name="Zhang J."/>
            <person name="Xu J."/>
            <person name="Zhou Y."/>
            <person name="Yu Y."/>
            <person name="Zhang B."/>
            <person name="Zhuang S."/>
            <person name="Wei H."/>
            <person name="Liu B."/>
            <person name="Lei M."/>
            <person name="Yu H."/>
            <person name="Li Y."/>
            <person name="Xu H."/>
            <person name="Wei S."/>
            <person name="He X."/>
            <person name="Fang L."/>
            <person name="Zhang Z."/>
            <person name="Zhang Y."/>
            <person name="Huang X."/>
            <person name="Su Z."/>
            <person name="Tong W."/>
            <person name="Li J."/>
            <person name="Tong Z."/>
            <person name="Li S."/>
            <person name="Ye J."/>
            <person name="Wang L."/>
            <person name="Fang L."/>
            <person name="Lei T."/>
            <person name="Chen C."/>
            <person name="Chen H."/>
            <person name="Xu Z."/>
            <person name="Li H."/>
            <person name="Huang H."/>
            <person name="Zhang F."/>
            <person name="Xu H."/>
            <person name="Li N."/>
            <person name="Zhao C."/>
            <person name="Li S."/>
            <person name="Dong L."/>
            <person name="Huang Y."/>
            <person name="Li L."/>
            <person name="Xi Y."/>
            <person name="Qi Q."/>
            <person name="Li W."/>
            <person name="Zhang B."/>
            <person name="Hu W."/>
            <person name="Zhang Y."/>
            <person name="Tian X."/>
            <person name="Jiao Y."/>
            <person name="Liang X."/>
            <person name="Jin J."/>
            <person name="Gao L."/>
            <person name="Zheng W."/>
            <person name="Hao B."/>
            <person name="Liu S."/>
            <person name="Wang W."/>
            <person name="Yuan L."/>
            <person name="Cao M."/>
            <person name="McDermott J."/>
            <person name="Samudrala R."/>
            <person name="Wang J."/>
            <person name="Wong G.K."/>
            <person name="Yang H."/>
        </authorList>
    </citation>
    <scope>NUCLEOTIDE SEQUENCE [LARGE SCALE GENOMIC DNA]</scope>
    <source>
        <strain evidence="3">cv. 93-11</strain>
    </source>
</reference>
<protein>
    <recommendedName>
        <fullName evidence="1">KIB1-4 beta-propeller domain-containing protein</fullName>
    </recommendedName>
</protein>
<dbReference type="InterPro" id="IPR053290">
    <property type="entry name" value="TSET_complex_member"/>
</dbReference>
<dbReference type="InterPro" id="IPR005174">
    <property type="entry name" value="KIB1-4_b-propeller"/>
</dbReference>
<accession>B8A6U1</accession>
<evidence type="ECO:0000259" key="1">
    <source>
        <dbReference type="Pfam" id="PF03478"/>
    </source>
</evidence>
<gene>
    <name evidence="2" type="ORF">OsI_03100</name>
</gene>
<sequence length="655" mass="73751">MERLRQRQSHIEMAASGITAQLSTGLAILSAGAARDKGKELAVIDVDVGVGGGRVRSDRWDETRAEVRLGVLQRRPVGRPRPVVRLASFQYAPSIPPFIVPKQSKFDGEDSVFQKELDDRRYAEVAVAGGVSVAVTCFPPEQKRPIGPLVVVGVRDGVLWLVDRATRLDREHHDDLAQFMLGMGYATEALHLPGISKRMRRLQRRRGESGVNASRERWMDRPIDRPGRNSICAIDTTARTFPPRIGRLAWRPIYRIYGQPVPRTRDDVCSSLLPRFRRDGLDQPSRGHLERVYGPPRRRGLDQVRRRLQGVEAGGGHGISNLRLRPKAEPPWLMFPADDGDTPQHLAMAGVFSLTDGRRRSITLPAPPIQTRVWIGSANGWVVTADGECELHLLNPISGVQRPLPSVTTTGYFDALPITDGGKARFLWNVASFRDTHRHEGYSVLPGTRPFVEMSAEEIQSSRLLKAVPLFDPSSGKYSIMMMHNPQNKLVFAREGDPKWVPLRAQHRYEDVIVYHGRFCTVTMEGLVQTWEHDASTMTFNPKGIAPQHIEPEEDGIPLYFKKYLAKSPDGNLILIWREHYSERCDESDSEDDVSIERDEDEDDYNISCCCEEIEELEPDPTIRFQAFVLDEHPIGSEWREVHDFGGASIFIGCA</sequence>
<keyword evidence="3" id="KW-1185">Reference proteome</keyword>
<dbReference type="Gramene" id="BGIOSGA001104-TA">
    <property type="protein sequence ID" value="BGIOSGA001104-PA"/>
    <property type="gene ID" value="BGIOSGA001104"/>
</dbReference>
<dbReference type="PANTHER" id="PTHR45521:SF2">
    <property type="entry name" value="TRANSDUCIN_WD40 REPEAT-LIKE SUPERFAMILY PROTEIN"/>
    <property type="match status" value="1"/>
</dbReference>
<dbReference type="HOGENOM" id="CLU_418812_0_0_1"/>
<evidence type="ECO:0000313" key="2">
    <source>
        <dbReference type="EMBL" id="EEC71194.1"/>
    </source>
</evidence>
<proteinExistence type="predicted"/>
<name>B8A6U1_ORYSI</name>
<dbReference type="STRING" id="39946.B8A6U1"/>
<dbReference type="Proteomes" id="UP000007015">
    <property type="component" value="Chromosome 1"/>
</dbReference>
<feature type="domain" description="KIB1-4 beta-propeller" evidence="1">
    <location>
        <begin position="351"/>
        <end position="654"/>
    </location>
</feature>
<evidence type="ECO:0000313" key="3">
    <source>
        <dbReference type="Proteomes" id="UP000007015"/>
    </source>
</evidence>
<dbReference type="AlphaFoldDB" id="B8A6U1"/>
<dbReference type="Pfam" id="PF03478">
    <property type="entry name" value="Beta-prop_KIB1-4"/>
    <property type="match status" value="1"/>
</dbReference>
<dbReference type="EMBL" id="CM000126">
    <property type="protein sequence ID" value="EEC71194.1"/>
    <property type="molecule type" value="Genomic_DNA"/>
</dbReference>
<organism evidence="2 3">
    <name type="scientific">Oryza sativa subsp. indica</name>
    <name type="common">Rice</name>
    <dbReference type="NCBI Taxonomy" id="39946"/>
    <lineage>
        <taxon>Eukaryota</taxon>
        <taxon>Viridiplantae</taxon>
        <taxon>Streptophyta</taxon>
        <taxon>Embryophyta</taxon>
        <taxon>Tracheophyta</taxon>
        <taxon>Spermatophyta</taxon>
        <taxon>Magnoliopsida</taxon>
        <taxon>Liliopsida</taxon>
        <taxon>Poales</taxon>
        <taxon>Poaceae</taxon>
        <taxon>BOP clade</taxon>
        <taxon>Oryzoideae</taxon>
        <taxon>Oryzeae</taxon>
        <taxon>Oryzinae</taxon>
        <taxon>Oryza</taxon>
        <taxon>Oryza sativa</taxon>
    </lineage>
</organism>